<protein>
    <submittedName>
        <fullName evidence="4">Collectin-12-like</fullName>
    </submittedName>
</protein>
<dbReference type="Gene3D" id="2.10.25.10">
    <property type="entry name" value="Laminin"/>
    <property type="match status" value="1"/>
</dbReference>
<dbReference type="SUPFAM" id="SSF56436">
    <property type="entry name" value="C-type lectin-like"/>
    <property type="match status" value="1"/>
</dbReference>
<dbReference type="PANTHER" id="PTHR22801:SF63">
    <property type="entry name" value="C-TYPE LECTIN DOMAIN-CONTAINING PROTEIN"/>
    <property type="match status" value="1"/>
</dbReference>
<keyword evidence="1" id="KW-0732">Signal</keyword>
<name>A0ABM0M945_SACKO</name>
<evidence type="ECO:0000313" key="3">
    <source>
        <dbReference type="Proteomes" id="UP000694865"/>
    </source>
</evidence>
<dbReference type="InterPro" id="IPR016187">
    <property type="entry name" value="CTDL_fold"/>
</dbReference>
<dbReference type="InterPro" id="IPR001304">
    <property type="entry name" value="C-type_lectin-like"/>
</dbReference>
<dbReference type="Gene3D" id="3.10.100.10">
    <property type="entry name" value="Mannose-Binding Protein A, subunit A"/>
    <property type="match status" value="1"/>
</dbReference>
<dbReference type="InterPro" id="IPR050801">
    <property type="entry name" value="Ca-Dep_Lectins_ImmuneDev"/>
</dbReference>
<keyword evidence="3" id="KW-1185">Reference proteome</keyword>
<sequence length="221" mass="25114">MNYMCVGLALTLFWTSIHASDLIQMDVDDACDPDNNVCYKFFYNDKQNWANARQVCDNAYDMMAVVNDVEVHRKIRKHINSQTDTLRECMGNGYWIGATDSVNEGQFVFTNGEQLPTDYEKWYSGQPGNSVKRDVAGQDCVQLWQYKAPKYTWNLDDDYCWRRKSYVCQYSGPGICVLDNPCQHTCESSDGITANCGCDEGFVLSEDGITCDEIQTHGQSS</sequence>
<dbReference type="SMART" id="SM00034">
    <property type="entry name" value="CLECT"/>
    <property type="match status" value="1"/>
</dbReference>
<accession>A0ABM0M945</accession>
<organism evidence="3 4">
    <name type="scientific">Saccoglossus kowalevskii</name>
    <name type="common">Acorn worm</name>
    <dbReference type="NCBI Taxonomy" id="10224"/>
    <lineage>
        <taxon>Eukaryota</taxon>
        <taxon>Metazoa</taxon>
        <taxon>Hemichordata</taxon>
        <taxon>Enteropneusta</taxon>
        <taxon>Harrimaniidae</taxon>
        <taxon>Saccoglossus</taxon>
    </lineage>
</organism>
<gene>
    <name evidence="4" type="primary">LOC100374373</name>
</gene>
<dbReference type="PROSITE" id="PS50041">
    <property type="entry name" value="C_TYPE_LECTIN_2"/>
    <property type="match status" value="1"/>
</dbReference>
<proteinExistence type="predicted"/>
<evidence type="ECO:0000259" key="2">
    <source>
        <dbReference type="PROSITE" id="PS50041"/>
    </source>
</evidence>
<feature type="domain" description="C-type lectin" evidence="2">
    <location>
        <begin position="34"/>
        <end position="169"/>
    </location>
</feature>
<dbReference type="PANTHER" id="PTHR22801">
    <property type="entry name" value="LITHOSTATHINE"/>
    <property type="match status" value="1"/>
</dbReference>
<dbReference type="Pfam" id="PF00059">
    <property type="entry name" value="Lectin_C"/>
    <property type="match status" value="1"/>
</dbReference>
<dbReference type="InterPro" id="IPR016186">
    <property type="entry name" value="C-type_lectin-like/link_sf"/>
</dbReference>
<evidence type="ECO:0000256" key="1">
    <source>
        <dbReference type="SAM" id="SignalP"/>
    </source>
</evidence>
<feature type="signal peptide" evidence="1">
    <location>
        <begin position="1"/>
        <end position="19"/>
    </location>
</feature>
<dbReference type="Proteomes" id="UP000694865">
    <property type="component" value="Unplaced"/>
</dbReference>
<dbReference type="RefSeq" id="XP_006816536.1">
    <property type="nucleotide sequence ID" value="XM_006816473.1"/>
</dbReference>
<reference evidence="4" key="1">
    <citation type="submission" date="2025-08" db="UniProtKB">
        <authorList>
            <consortium name="RefSeq"/>
        </authorList>
    </citation>
    <scope>IDENTIFICATION</scope>
    <source>
        <tissue evidence="4">Testes</tissue>
    </source>
</reference>
<feature type="chain" id="PRO_5046450291" evidence="1">
    <location>
        <begin position="20"/>
        <end position="221"/>
    </location>
</feature>
<evidence type="ECO:0000313" key="4">
    <source>
        <dbReference type="RefSeq" id="XP_006816536.1"/>
    </source>
</evidence>
<dbReference type="GeneID" id="100374373"/>